<dbReference type="Proteomes" id="UP000325315">
    <property type="component" value="Unassembled WGS sequence"/>
</dbReference>
<name>A0A5B6W335_9ROSI</name>
<dbReference type="OrthoDB" id="272500at2759"/>
<keyword evidence="1" id="KW-0472">Membrane</keyword>
<reference evidence="3" key="1">
    <citation type="journal article" date="2019" name="Plant Biotechnol. J.">
        <title>Genome sequencing of the Australian wild diploid species Gossypium australe highlights disease resistance and delayed gland morphogenesis.</title>
        <authorList>
            <person name="Cai Y."/>
            <person name="Cai X."/>
            <person name="Wang Q."/>
            <person name="Wang P."/>
            <person name="Zhang Y."/>
            <person name="Cai C."/>
            <person name="Xu Y."/>
            <person name="Wang K."/>
            <person name="Zhou Z."/>
            <person name="Wang C."/>
            <person name="Geng S."/>
            <person name="Li B."/>
            <person name="Dong Q."/>
            <person name="Hou Y."/>
            <person name="Wang H."/>
            <person name="Ai P."/>
            <person name="Liu Z."/>
            <person name="Yi F."/>
            <person name="Sun M."/>
            <person name="An G."/>
            <person name="Cheng J."/>
            <person name="Zhang Y."/>
            <person name="Shi Q."/>
            <person name="Xie Y."/>
            <person name="Shi X."/>
            <person name="Chang Y."/>
            <person name="Huang F."/>
            <person name="Chen Y."/>
            <person name="Hong S."/>
            <person name="Mi L."/>
            <person name="Sun Q."/>
            <person name="Zhang L."/>
            <person name="Zhou B."/>
            <person name="Peng R."/>
            <person name="Zhang X."/>
            <person name="Liu F."/>
        </authorList>
    </citation>
    <scope>NUCLEOTIDE SEQUENCE [LARGE SCALE GENOMIC DNA]</scope>
    <source>
        <strain evidence="3">cv. PA1801</strain>
    </source>
</reference>
<protein>
    <submittedName>
        <fullName evidence="2">Protease HtpX-like protein isoform X2</fullName>
    </submittedName>
</protein>
<keyword evidence="3" id="KW-1185">Reference proteome</keyword>
<feature type="transmembrane region" description="Helical" evidence="1">
    <location>
        <begin position="42"/>
        <end position="67"/>
    </location>
</feature>
<evidence type="ECO:0000313" key="3">
    <source>
        <dbReference type="Proteomes" id="UP000325315"/>
    </source>
</evidence>
<gene>
    <name evidence="2" type="ORF">EPI10_025672</name>
</gene>
<dbReference type="EMBL" id="SMMG02000005">
    <property type="protein sequence ID" value="KAA3475497.1"/>
    <property type="molecule type" value="Genomic_DNA"/>
</dbReference>
<keyword evidence="2" id="KW-0645">Protease</keyword>
<keyword evidence="1" id="KW-1133">Transmembrane helix</keyword>
<keyword evidence="2" id="KW-0378">Hydrolase</keyword>
<organism evidence="2 3">
    <name type="scientific">Gossypium australe</name>
    <dbReference type="NCBI Taxonomy" id="47621"/>
    <lineage>
        <taxon>Eukaryota</taxon>
        <taxon>Viridiplantae</taxon>
        <taxon>Streptophyta</taxon>
        <taxon>Embryophyta</taxon>
        <taxon>Tracheophyta</taxon>
        <taxon>Spermatophyta</taxon>
        <taxon>Magnoliopsida</taxon>
        <taxon>eudicotyledons</taxon>
        <taxon>Gunneridae</taxon>
        <taxon>Pentapetalae</taxon>
        <taxon>rosids</taxon>
        <taxon>malvids</taxon>
        <taxon>Malvales</taxon>
        <taxon>Malvaceae</taxon>
        <taxon>Malvoideae</taxon>
        <taxon>Gossypium</taxon>
    </lineage>
</organism>
<evidence type="ECO:0000313" key="2">
    <source>
        <dbReference type="EMBL" id="KAA3475497.1"/>
    </source>
</evidence>
<dbReference type="GO" id="GO:0008233">
    <property type="term" value="F:peptidase activity"/>
    <property type="evidence" value="ECO:0007669"/>
    <property type="project" value="UniProtKB-KW"/>
</dbReference>
<comment type="caution">
    <text evidence="2">The sequence shown here is derived from an EMBL/GenBank/DDBJ whole genome shotgun (WGS) entry which is preliminary data.</text>
</comment>
<evidence type="ECO:0000256" key="1">
    <source>
        <dbReference type="SAM" id="Phobius"/>
    </source>
</evidence>
<accession>A0A5B6W335</accession>
<dbReference type="AlphaFoldDB" id="A0A5B6W335"/>
<sequence length="95" mass="10726">MVVCSEIHCSQQGLALLKMQQPPKIVQSPRVRLNKNILNPMAMIISVSIDLLEIGTLFPLFMVIWLVGLIDYCYITESTVPSEYSSSNNVEQLDR</sequence>
<dbReference type="GO" id="GO:0006508">
    <property type="term" value="P:proteolysis"/>
    <property type="evidence" value="ECO:0007669"/>
    <property type="project" value="UniProtKB-KW"/>
</dbReference>
<keyword evidence="1" id="KW-0812">Transmembrane</keyword>
<proteinExistence type="predicted"/>